<dbReference type="CDD" id="cd00448">
    <property type="entry name" value="YjgF_YER057c_UK114_family"/>
    <property type="match status" value="1"/>
</dbReference>
<dbReference type="Gene3D" id="3.30.1330.40">
    <property type="entry name" value="RutC-like"/>
    <property type="match status" value="1"/>
</dbReference>
<dbReference type="PANTHER" id="PTHR11803:SF58">
    <property type="entry name" value="PROTEIN HMF1-RELATED"/>
    <property type="match status" value="1"/>
</dbReference>
<dbReference type="Pfam" id="PF01042">
    <property type="entry name" value="Ribonuc_L-PSP"/>
    <property type="match status" value="1"/>
</dbReference>
<sequence length="133" mass="14833">MEIEHLNPDVVYEPPWKFTQAVKVRNAGTLLFLSGIVAFDQDGNIARGDIVKQAEVVYDNIRKIVESAGGTVDSIVKMNTYIGEDWRVHKDEIREARLSVFPDDPPASTLLQVAGFADPDYMIEIEAIAVLDE</sequence>
<evidence type="ECO:0000313" key="2">
    <source>
        <dbReference type="EMBL" id="SVA27617.1"/>
    </source>
</evidence>
<dbReference type="PANTHER" id="PTHR11803">
    <property type="entry name" value="2-IMINOBUTANOATE/2-IMINOPROPANOATE DEAMINASE RIDA"/>
    <property type="match status" value="1"/>
</dbReference>
<organism evidence="2">
    <name type="scientific">marine metagenome</name>
    <dbReference type="NCBI Taxonomy" id="408172"/>
    <lineage>
        <taxon>unclassified sequences</taxon>
        <taxon>metagenomes</taxon>
        <taxon>ecological metagenomes</taxon>
    </lineage>
</organism>
<evidence type="ECO:0000256" key="1">
    <source>
        <dbReference type="ARBA" id="ARBA00010552"/>
    </source>
</evidence>
<dbReference type="GO" id="GO:0005829">
    <property type="term" value="C:cytosol"/>
    <property type="evidence" value="ECO:0007669"/>
    <property type="project" value="TreeGrafter"/>
</dbReference>
<dbReference type="AlphaFoldDB" id="A0A381UJW8"/>
<protein>
    <submittedName>
        <fullName evidence="2">Uncharacterized protein</fullName>
    </submittedName>
</protein>
<dbReference type="GO" id="GO:0019239">
    <property type="term" value="F:deaminase activity"/>
    <property type="evidence" value="ECO:0007669"/>
    <property type="project" value="TreeGrafter"/>
</dbReference>
<dbReference type="InterPro" id="IPR006175">
    <property type="entry name" value="YjgF/YER057c/UK114"/>
</dbReference>
<comment type="similarity">
    <text evidence="1">Belongs to the RutC family.</text>
</comment>
<name>A0A381UJW8_9ZZZZ</name>
<reference evidence="2" key="1">
    <citation type="submission" date="2018-05" db="EMBL/GenBank/DDBJ databases">
        <authorList>
            <person name="Lanie J.A."/>
            <person name="Ng W.-L."/>
            <person name="Kazmierczak K.M."/>
            <person name="Andrzejewski T.M."/>
            <person name="Davidsen T.M."/>
            <person name="Wayne K.J."/>
            <person name="Tettelin H."/>
            <person name="Glass J.I."/>
            <person name="Rusch D."/>
            <person name="Podicherti R."/>
            <person name="Tsui H.-C.T."/>
            <person name="Winkler M.E."/>
        </authorList>
    </citation>
    <scope>NUCLEOTIDE SEQUENCE</scope>
</reference>
<dbReference type="InterPro" id="IPR035959">
    <property type="entry name" value="RutC-like_sf"/>
</dbReference>
<dbReference type="EMBL" id="UINC01006452">
    <property type="protein sequence ID" value="SVA27617.1"/>
    <property type="molecule type" value="Genomic_DNA"/>
</dbReference>
<accession>A0A381UJW8</accession>
<gene>
    <name evidence="2" type="ORF">METZ01_LOCUS80471</name>
</gene>
<proteinExistence type="inferred from homology"/>
<dbReference type="SUPFAM" id="SSF55298">
    <property type="entry name" value="YjgF-like"/>
    <property type="match status" value="1"/>
</dbReference>